<reference evidence="6 7" key="1">
    <citation type="journal article" date="2024" name="Commun. Biol.">
        <title>Comparative genomic analysis of thermophilic fungi reveals convergent evolutionary adaptations and gene losses.</title>
        <authorList>
            <person name="Steindorff A.S."/>
            <person name="Aguilar-Pontes M.V."/>
            <person name="Robinson A.J."/>
            <person name="Andreopoulos B."/>
            <person name="LaButti K."/>
            <person name="Kuo A."/>
            <person name="Mondo S."/>
            <person name="Riley R."/>
            <person name="Otillar R."/>
            <person name="Haridas S."/>
            <person name="Lipzen A."/>
            <person name="Grimwood J."/>
            <person name="Schmutz J."/>
            <person name="Clum A."/>
            <person name="Reid I.D."/>
            <person name="Moisan M.C."/>
            <person name="Butler G."/>
            <person name="Nguyen T.T.M."/>
            <person name="Dewar K."/>
            <person name="Conant G."/>
            <person name="Drula E."/>
            <person name="Henrissat B."/>
            <person name="Hansel C."/>
            <person name="Singer S."/>
            <person name="Hutchinson M.I."/>
            <person name="de Vries R.P."/>
            <person name="Natvig D.O."/>
            <person name="Powell A.J."/>
            <person name="Tsang A."/>
            <person name="Grigoriev I.V."/>
        </authorList>
    </citation>
    <scope>NUCLEOTIDE SEQUENCE [LARGE SCALE GENOMIC DNA]</scope>
    <source>
        <strain evidence="6 7">ATCC 22073</strain>
    </source>
</reference>
<keyword evidence="7" id="KW-1185">Reference proteome</keyword>
<sequence length="434" mass="47124">MLSKLLFGTAVAVSTLLPASLAAPGPAKRDLNTIDLVAGDLPPYDPAQDEDGFLRLTYDAIANLREQKNLGKGKGKAKRKCNGKGKGKGKGKGCDLTKVKVRRNWKSLSNEEKKKYTGAINCLHSKPSRYDPAEVPGALNRYDDFVAVHLIQTRTIHATANFLHWHRYFIWLFEEALKEECGYDGPFPYWHWPDTAAQPYPSIVFNDGEFGLGGNGENVPHNPNGTLMGGGLIVIPVENSGGGCVTTGPFANFTVNLGPIAPTLDLVPPVTVGGQPPLTPNPRCLRRAISQWTASTWTTAPHILELLENPAFSTIGPFQSRLQGDFPNGFPGVHAAGHFTIGGDPGGDLFAAPGDPAFWVHHAQVDRVWWLWQLLDASGARYDQVAGTITMLNDPPSRNGTLDDIIEMGAVTDVTLKMKELVSTVDGPFCYIYL</sequence>
<evidence type="ECO:0000259" key="5">
    <source>
        <dbReference type="PROSITE" id="PS00498"/>
    </source>
</evidence>
<keyword evidence="4" id="KW-0732">Signal</keyword>
<dbReference type="RefSeq" id="XP_070863653.1">
    <property type="nucleotide sequence ID" value="XM_071014258.1"/>
</dbReference>
<comment type="caution">
    <text evidence="6">The sequence shown here is derived from an EMBL/GenBank/DDBJ whole genome shotgun (WGS) entry which is preliminary data.</text>
</comment>
<feature type="signal peptide" evidence="4">
    <location>
        <begin position="1"/>
        <end position="22"/>
    </location>
</feature>
<organism evidence="6 7">
    <name type="scientific">Remersonia thermophila</name>
    <dbReference type="NCBI Taxonomy" id="72144"/>
    <lineage>
        <taxon>Eukaryota</taxon>
        <taxon>Fungi</taxon>
        <taxon>Dikarya</taxon>
        <taxon>Ascomycota</taxon>
        <taxon>Pezizomycotina</taxon>
        <taxon>Sordariomycetes</taxon>
        <taxon>Sordariomycetidae</taxon>
        <taxon>Sordariales</taxon>
        <taxon>Sordariales incertae sedis</taxon>
        <taxon>Remersonia</taxon>
    </lineage>
</organism>
<dbReference type="InterPro" id="IPR008922">
    <property type="entry name" value="Di-copper_centre_dom_sf"/>
</dbReference>
<dbReference type="SUPFAM" id="SSF48056">
    <property type="entry name" value="Di-copper centre-containing domain"/>
    <property type="match status" value="1"/>
</dbReference>
<dbReference type="Proteomes" id="UP001600064">
    <property type="component" value="Unassembled WGS sequence"/>
</dbReference>
<dbReference type="Gene3D" id="1.10.1280.10">
    <property type="entry name" value="Di-copper center containing domain from catechol oxidase"/>
    <property type="match status" value="1"/>
</dbReference>
<gene>
    <name evidence="6" type="ORF">VTJ83DRAFT_7436</name>
</gene>
<protein>
    <recommendedName>
        <fullName evidence="5">Tyrosinase copper-binding domain-containing protein</fullName>
    </recommendedName>
</protein>
<dbReference type="InterPro" id="IPR050316">
    <property type="entry name" value="Tyrosinase/Hemocyanin"/>
</dbReference>
<keyword evidence="1" id="KW-0479">Metal-binding</keyword>
<feature type="chain" id="PRO_5045522748" description="Tyrosinase copper-binding domain-containing protein" evidence="4">
    <location>
        <begin position="23"/>
        <end position="434"/>
    </location>
</feature>
<dbReference type="EMBL" id="JAZGUE010000007">
    <property type="protein sequence ID" value="KAL2264926.1"/>
    <property type="molecule type" value="Genomic_DNA"/>
</dbReference>
<dbReference type="PROSITE" id="PS00498">
    <property type="entry name" value="TYROSINASE_2"/>
    <property type="match status" value="1"/>
</dbReference>
<keyword evidence="2" id="KW-0560">Oxidoreductase</keyword>
<evidence type="ECO:0000256" key="4">
    <source>
        <dbReference type="SAM" id="SignalP"/>
    </source>
</evidence>
<evidence type="ECO:0000256" key="3">
    <source>
        <dbReference type="SAM" id="MobiDB-lite"/>
    </source>
</evidence>
<feature type="domain" description="Tyrosinase copper-binding" evidence="5">
    <location>
        <begin position="355"/>
        <end position="366"/>
    </location>
</feature>
<feature type="region of interest" description="Disordered" evidence="3">
    <location>
        <begin position="71"/>
        <end position="93"/>
    </location>
</feature>
<dbReference type="GeneID" id="98128902"/>
<feature type="compositionally biased region" description="Basic residues" evidence="3">
    <location>
        <begin position="71"/>
        <end position="91"/>
    </location>
</feature>
<evidence type="ECO:0000313" key="6">
    <source>
        <dbReference type="EMBL" id="KAL2264926.1"/>
    </source>
</evidence>
<dbReference type="PANTHER" id="PTHR11474">
    <property type="entry name" value="TYROSINASE FAMILY MEMBER"/>
    <property type="match status" value="1"/>
</dbReference>
<dbReference type="PRINTS" id="PR00092">
    <property type="entry name" value="TYROSINASE"/>
</dbReference>
<evidence type="ECO:0000256" key="1">
    <source>
        <dbReference type="ARBA" id="ARBA00022723"/>
    </source>
</evidence>
<dbReference type="InterPro" id="IPR002227">
    <property type="entry name" value="Tyrosinase_Cu-bd"/>
</dbReference>
<evidence type="ECO:0000256" key="2">
    <source>
        <dbReference type="ARBA" id="ARBA00023002"/>
    </source>
</evidence>
<dbReference type="PANTHER" id="PTHR11474:SF125">
    <property type="entry name" value="N-ACETYL-6-HYDROXYTRYPTOPHAN OXIDASE IVOB-RELATED"/>
    <property type="match status" value="1"/>
</dbReference>
<evidence type="ECO:0000313" key="7">
    <source>
        <dbReference type="Proteomes" id="UP001600064"/>
    </source>
</evidence>
<name>A0ABR4D3J7_9PEZI</name>
<accession>A0ABR4D3J7</accession>
<dbReference type="Pfam" id="PF00264">
    <property type="entry name" value="Tyrosinase"/>
    <property type="match status" value="1"/>
</dbReference>
<proteinExistence type="predicted"/>